<feature type="region of interest" description="Disordered" evidence="1">
    <location>
        <begin position="489"/>
        <end position="539"/>
    </location>
</feature>
<feature type="region of interest" description="Disordered" evidence="1">
    <location>
        <begin position="742"/>
        <end position="857"/>
    </location>
</feature>
<proteinExistence type="predicted"/>
<keyword evidence="3" id="KW-0732">Signal</keyword>
<feature type="compositionally biased region" description="Polar residues" evidence="1">
    <location>
        <begin position="890"/>
        <end position="901"/>
    </location>
</feature>
<dbReference type="EMBL" id="CAVMBE010000122">
    <property type="protein sequence ID" value="CAK4034546.1"/>
    <property type="molecule type" value="Genomic_DNA"/>
</dbReference>
<evidence type="ECO:0000313" key="5">
    <source>
        <dbReference type="EMBL" id="CAK4034546.1"/>
    </source>
</evidence>
<protein>
    <submittedName>
        <fullName evidence="5">Axial budding pattern 2</fullName>
    </submittedName>
</protein>
<feature type="domain" description="Dystroglycan-type cadherin-like" evidence="4">
    <location>
        <begin position="36"/>
        <end position="135"/>
    </location>
</feature>
<dbReference type="Pfam" id="PF05345">
    <property type="entry name" value="He_PIG"/>
    <property type="match status" value="2"/>
</dbReference>
<feature type="compositionally biased region" description="Polar residues" evidence="1">
    <location>
        <begin position="782"/>
        <end position="798"/>
    </location>
</feature>
<feature type="compositionally biased region" description="Basic residues" evidence="1">
    <location>
        <begin position="635"/>
        <end position="647"/>
    </location>
</feature>
<organism evidence="5 6">
    <name type="scientific">Lecanosticta acicola</name>
    <dbReference type="NCBI Taxonomy" id="111012"/>
    <lineage>
        <taxon>Eukaryota</taxon>
        <taxon>Fungi</taxon>
        <taxon>Dikarya</taxon>
        <taxon>Ascomycota</taxon>
        <taxon>Pezizomycotina</taxon>
        <taxon>Dothideomycetes</taxon>
        <taxon>Dothideomycetidae</taxon>
        <taxon>Mycosphaerellales</taxon>
        <taxon>Mycosphaerellaceae</taxon>
        <taxon>Lecanosticta</taxon>
    </lineage>
</organism>
<feature type="compositionally biased region" description="Low complexity" evidence="1">
    <location>
        <begin position="759"/>
        <end position="773"/>
    </location>
</feature>
<sequence length="1038" mass="110782">MAPLTASASASASASACILSCILFALFVSTVTAAPTIAFPFNSQVPTVARVGQEYQYELSSSTFTNNPIDGNLTYSLSAQPAWLTIDPTSGSLSGKPGASDAGNPTFLLTAADSTGAAHLECTLVVSSQPAPRIATPASLAEQLARAANLSQTSPVPVVTLLPQTAFAWDFQQSSFIDIVQRRLFYYATLRDHTPLPSWLRFSPDTLRFSGDAPELSAFPQSWGILLIASDVEGFAGTEAQFTVAIGTEQLVFVPGEVNVSLPGAGGEVDVTSLGRSIWRNGVQVHAEDLRSANVQGMPSWLSFDEKTLELKATVPEGGDVGGSFTVAVQDDLGNRASVVVNLVSGDANSTAATTAGAAVGGLPTTATSNAARTSGTWLASRGSSTTTSSSTSSSSVIPSVGLESARSNPKRLDGGVIAAIVILSILGTLVLLVALIWCLRRRRRDRSYVSRSKSPTPEKNTISRPILPPGPSETITITTELQRDVEKNAGADRDTAAAATEGPEVPPKGKAIDPPPQIHLNLPLTGTSASAANNRTSRWSRRFSRISQVSSIGAGGDEMLRHDSNIPELGASVLHTAHDSFSVPTEMARVSRHLSQTSPSKTALQRLREKRRSRDRDSVGLGISTVIGGGIARHSSKRAGKHRRGRSSFGGLSMTREASSVASLKTCGTSVLSTKASEFPLPPRSTHSTSLSVPTLSIFEADPKRKSIRLVERSDSIVDNRPIQDKRQSYIRNRASTNWSQSPLFAHGSRAESKHTTGSGSRSGNASSAGSVRRSRRSKNGKSMNTLATYSESSSLEPQMLGSPRRAQRREQKRLSQRVRSAFPENYPRVISRTTLDDDTHAGMERDDSWDTIGSNDWVNELSRPRHERSWVLPDEASPTPPPAAMASRQQSRSRNSTPSAGLGKDWRRRLREKSSSPLSSVKLAAAEKASSQAQPNSARQKRLSEPMGLVSVDSLSKARPRIAHTKSRRPVSVEEVQRLSSMKAEQDTATTAGSERWDDIDSEGEMEGAGLISARSASKMDTVKSARSDLSGPAFL</sequence>
<feature type="transmembrane region" description="Helical" evidence="2">
    <location>
        <begin position="417"/>
        <end position="440"/>
    </location>
</feature>
<feature type="compositionally biased region" description="Basic and acidic residues" evidence="1">
    <location>
        <begin position="836"/>
        <end position="850"/>
    </location>
</feature>
<feature type="signal peptide" evidence="3">
    <location>
        <begin position="1"/>
        <end position="33"/>
    </location>
</feature>
<evidence type="ECO:0000256" key="2">
    <source>
        <dbReference type="SAM" id="Phobius"/>
    </source>
</evidence>
<feature type="region of interest" description="Disordered" evidence="1">
    <location>
        <begin position="978"/>
        <end position="1038"/>
    </location>
</feature>
<dbReference type="InterPro" id="IPR015919">
    <property type="entry name" value="Cadherin-like_sf"/>
</dbReference>
<keyword evidence="2" id="KW-0472">Membrane</keyword>
<gene>
    <name evidence="5" type="ORF">LECACI_7A009704</name>
</gene>
<dbReference type="Proteomes" id="UP001296104">
    <property type="component" value="Unassembled WGS sequence"/>
</dbReference>
<evidence type="ECO:0000259" key="4">
    <source>
        <dbReference type="SMART" id="SM00736"/>
    </source>
</evidence>
<feature type="chain" id="PRO_5042604144" evidence="3">
    <location>
        <begin position="34"/>
        <end position="1038"/>
    </location>
</feature>
<keyword evidence="2" id="KW-0812">Transmembrane</keyword>
<keyword evidence="2" id="KW-1133">Transmembrane helix</keyword>
<accession>A0AAI8Z8T1</accession>
<evidence type="ECO:0000256" key="1">
    <source>
        <dbReference type="SAM" id="MobiDB-lite"/>
    </source>
</evidence>
<feature type="region of interest" description="Disordered" evidence="1">
    <location>
        <begin position="591"/>
        <end position="618"/>
    </location>
</feature>
<feature type="compositionally biased region" description="Polar residues" evidence="1">
    <location>
        <begin position="931"/>
        <end position="940"/>
    </location>
</feature>
<name>A0AAI8Z8T1_9PEZI</name>
<feature type="region of interest" description="Disordered" evidence="1">
    <location>
        <begin position="872"/>
        <end position="951"/>
    </location>
</feature>
<evidence type="ECO:0000313" key="6">
    <source>
        <dbReference type="Proteomes" id="UP001296104"/>
    </source>
</evidence>
<dbReference type="InterPro" id="IPR006644">
    <property type="entry name" value="Cadg"/>
</dbReference>
<dbReference type="SMART" id="SM00736">
    <property type="entry name" value="CADG"/>
    <property type="match status" value="2"/>
</dbReference>
<evidence type="ECO:0000256" key="3">
    <source>
        <dbReference type="SAM" id="SignalP"/>
    </source>
</evidence>
<keyword evidence="6" id="KW-1185">Reference proteome</keyword>
<dbReference type="InterPro" id="IPR013783">
    <property type="entry name" value="Ig-like_fold"/>
</dbReference>
<dbReference type="GO" id="GO:0016020">
    <property type="term" value="C:membrane"/>
    <property type="evidence" value="ECO:0007669"/>
    <property type="project" value="InterPro"/>
</dbReference>
<feature type="region of interest" description="Disordered" evidence="1">
    <location>
        <begin position="633"/>
        <end position="654"/>
    </location>
</feature>
<feature type="compositionally biased region" description="Low complexity" evidence="1">
    <location>
        <begin position="384"/>
        <end position="396"/>
    </location>
</feature>
<reference evidence="5" key="1">
    <citation type="submission" date="2023-11" db="EMBL/GenBank/DDBJ databases">
        <authorList>
            <person name="Alioto T."/>
            <person name="Alioto T."/>
            <person name="Gomez Garrido J."/>
        </authorList>
    </citation>
    <scope>NUCLEOTIDE SEQUENCE</scope>
</reference>
<comment type="caution">
    <text evidence="5">The sequence shown here is derived from an EMBL/GenBank/DDBJ whole genome shotgun (WGS) entry which is preliminary data.</text>
</comment>
<feature type="compositionally biased region" description="Polar residues" evidence="1">
    <location>
        <begin position="594"/>
        <end position="604"/>
    </location>
</feature>
<dbReference type="Gene3D" id="2.60.40.10">
    <property type="entry name" value="Immunoglobulins"/>
    <property type="match status" value="2"/>
</dbReference>
<feature type="domain" description="Dystroglycan-type cadherin-like" evidence="4">
    <location>
        <begin position="156"/>
        <end position="253"/>
    </location>
</feature>
<dbReference type="GO" id="GO:0005509">
    <property type="term" value="F:calcium ion binding"/>
    <property type="evidence" value="ECO:0007669"/>
    <property type="project" value="InterPro"/>
</dbReference>
<feature type="region of interest" description="Disordered" evidence="1">
    <location>
        <begin position="374"/>
        <end position="409"/>
    </location>
</feature>
<dbReference type="SUPFAM" id="SSF49313">
    <property type="entry name" value="Cadherin-like"/>
    <property type="match status" value="2"/>
</dbReference>
<feature type="region of interest" description="Disordered" evidence="1">
    <location>
        <begin position="448"/>
        <end position="475"/>
    </location>
</feature>
<feature type="compositionally biased region" description="Polar residues" evidence="1">
    <location>
        <begin position="525"/>
        <end position="538"/>
    </location>
</feature>
<dbReference type="AlphaFoldDB" id="A0AAI8Z8T1"/>